<feature type="domain" description="N-acetyltransferase" evidence="3">
    <location>
        <begin position="7"/>
        <end position="203"/>
    </location>
</feature>
<evidence type="ECO:0000259" key="3">
    <source>
        <dbReference type="PROSITE" id="PS51186"/>
    </source>
</evidence>
<protein>
    <submittedName>
        <fullName evidence="4">Ribosomal protein S18 acetylase RimI-like enzyme</fullName>
    </submittedName>
</protein>
<dbReference type="CDD" id="cd04301">
    <property type="entry name" value="NAT_SF"/>
    <property type="match status" value="1"/>
</dbReference>
<keyword evidence="2" id="KW-0012">Acyltransferase</keyword>
<reference evidence="4 5" key="1">
    <citation type="submission" date="2021-03" db="EMBL/GenBank/DDBJ databases">
        <title>Genomic Encyclopedia of Type Strains, Phase IV (KMG-IV): sequencing the most valuable type-strain genomes for metagenomic binning, comparative biology and taxonomic classification.</title>
        <authorList>
            <person name="Goeker M."/>
        </authorList>
    </citation>
    <scope>NUCLEOTIDE SEQUENCE [LARGE SCALE GENOMIC DNA]</scope>
    <source>
        <strain evidence="4 5">DSM 101953</strain>
    </source>
</reference>
<dbReference type="Gene3D" id="3.40.630.30">
    <property type="match status" value="1"/>
</dbReference>
<dbReference type="PROSITE" id="PS51186">
    <property type="entry name" value="GNAT"/>
    <property type="match status" value="1"/>
</dbReference>
<gene>
    <name evidence="4" type="ORF">J2Z70_004990</name>
</gene>
<keyword evidence="5" id="KW-1185">Reference proteome</keyword>
<evidence type="ECO:0000313" key="5">
    <source>
        <dbReference type="Proteomes" id="UP000773462"/>
    </source>
</evidence>
<dbReference type="PANTHER" id="PTHR43877">
    <property type="entry name" value="AMINOALKYLPHOSPHONATE N-ACETYLTRANSFERASE-RELATED-RELATED"/>
    <property type="match status" value="1"/>
</dbReference>
<dbReference type="RefSeq" id="WP_209877540.1">
    <property type="nucleotide sequence ID" value="NZ_JAGGLV010000020.1"/>
</dbReference>
<dbReference type="Proteomes" id="UP000773462">
    <property type="component" value="Unassembled WGS sequence"/>
</dbReference>
<dbReference type="SUPFAM" id="SSF55729">
    <property type="entry name" value="Acyl-CoA N-acyltransferases (Nat)"/>
    <property type="match status" value="1"/>
</dbReference>
<dbReference type="Pfam" id="PF00583">
    <property type="entry name" value="Acetyltransf_1"/>
    <property type="match status" value="1"/>
</dbReference>
<proteinExistence type="predicted"/>
<dbReference type="EMBL" id="JAGGLV010000020">
    <property type="protein sequence ID" value="MBP2114806.1"/>
    <property type="molecule type" value="Genomic_DNA"/>
</dbReference>
<keyword evidence="1" id="KW-0808">Transferase</keyword>
<dbReference type="InterPro" id="IPR050832">
    <property type="entry name" value="Bact_Acetyltransf"/>
</dbReference>
<sequence>MSTLQVEIVSRLDEEQKREVARLYYQAFTLKFSGIWIFSREEQDIVEVLSRCLRYDNALYAVYEGRVVGFAGLETGDGFFMMLSYRSLRQTFGVLGGAWRYAAYGFYRLLNGNTPSNAVHIDPLVVSEQARGLGVGTRLLEAVFAWSREADRSKVMLEVVDTNPLAKKLYERVGFRTFKVQNTRLFSAQAGFHKVLHMEKMLN</sequence>
<comment type="caution">
    <text evidence="4">The sequence shown here is derived from an EMBL/GenBank/DDBJ whole genome shotgun (WGS) entry which is preliminary data.</text>
</comment>
<evidence type="ECO:0000256" key="1">
    <source>
        <dbReference type="ARBA" id="ARBA00022679"/>
    </source>
</evidence>
<dbReference type="InterPro" id="IPR000182">
    <property type="entry name" value="GNAT_dom"/>
</dbReference>
<accession>A0ABS4NXN0</accession>
<evidence type="ECO:0000313" key="4">
    <source>
        <dbReference type="EMBL" id="MBP2114806.1"/>
    </source>
</evidence>
<dbReference type="PANTHER" id="PTHR43877:SF2">
    <property type="entry name" value="AMINOALKYLPHOSPHONATE N-ACETYLTRANSFERASE-RELATED"/>
    <property type="match status" value="1"/>
</dbReference>
<dbReference type="InterPro" id="IPR016181">
    <property type="entry name" value="Acyl_CoA_acyltransferase"/>
</dbReference>
<organism evidence="4 5">
    <name type="scientific">Paenibacillus silagei</name>
    <dbReference type="NCBI Taxonomy" id="1670801"/>
    <lineage>
        <taxon>Bacteria</taxon>
        <taxon>Bacillati</taxon>
        <taxon>Bacillota</taxon>
        <taxon>Bacilli</taxon>
        <taxon>Bacillales</taxon>
        <taxon>Paenibacillaceae</taxon>
        <taxon>Paenibacillus</taxon>
    </lineage>
</organism>
<name>A0ABS4NXN0_9BACL</name>
<evidence type="ECO:0000256" key="2">
    <source>
        <dbReference type="ARBA" id="ARBA00023315"/>
    </source>
</evidence>